<protein>
    <submittedName>
        <fullName evidence="2">Uncharacterized protein</fullName>
    </submittedName>
</protein>
<organism evidence="2 3">
    <name type="scientific">Roseateles amylovorans</name>
    <dbReference type="NCBI Taxonomy" id="2978473"/>
    <lineage>
        <taxon>Bacteria</taxon>
        <taxon>Pseudomonadati</taxon>
        <taxon>Pseudomonadota</taxon>
        <taxon>Betaproteobacteria</taxon>
        <taxon>Burkholderiales</taxon>
        <taxon>Sphaerotilaceae</taxon>
        <taxon>Roseateles</taxon>
    </lineage>
</organism>
<keyword evidence="3" id="KW-1185">Reference proteome</keyword>
<reference evidence="2" key="1">
    <citation type="submission" date="2022-10" db="EMBL/GenBank/DDBJ databases">
        <title>Characterization and whole genome sequencing of a new Roseateles species, isolated from fresh water.</title>
        <authorList>
            <person name="Guliayeva D.Y."/>
            <person name="Akhremchuk A.E."/>
            <person name="Sikolenko M.A."/>
            <person name="Valentovich L.N."/>
            <person name="Sidarenka A.V."/>
        </authorList>
    </citation>
    <scope>NUCLEOTIDE SEQUENCE</scope>
    <source>
        <strain evidence="2">BIM B-1768</strain>
    </source>
</reference>
<accession>A0ABY6AW87</accession>
<feature type="region of interest" description="Disordered" evidence="1">
    <location>
        <begin position="33"/>
        <end position="62"/>
    </location>
</feature>
<sequence>MAQRTRSRLLTRAGKLDVFQRLAEAVGREWGEPVLNLPGQSSMAEDHGPSQREAWPDRSTPS</sequence>
<name>A0ABY6AW87_9BURK</name>
<evidence type="ECO:0000256" key="1">
    <source>
        <dbReference type="SAM" id="MobiDB-lite"/>
    </source>
</evidence>
<dbReference type="Proteomes" id="UP001064933">
    <property type="component" value="Chromosome"/>
</dbReference>
<dbReference type="EMBL" id="CP104562">
    <property type="protein sequence ID" value="UXH77441.1"/>
    <property type="molecule type" value="Genomic_DNA"/>
</dbReference>
<gene>
    <name evidence="2" type="ORF">N4261_20955</name>
</gene>
<feature type="compositionally biased region" description="Basic and acidic residues" evidence="1">
    <location>
        <begin position="44"/>
        <end position="56"/>
    </location>
</feature>
<evidence type="ECO:0000313" key="3">
    <source>
        <dbReference type="Proteomes" id="UP001064933"/>
    </source>
</evidence>
<evidence type="ECO:0000313" key="2">
    <source>
        <dbReference type="EMBL" id="UXH77441.1"/>
    </source>
</evidence>
<dbReference type="RefSeq" id="WP_261757189.1">
    <property type="nucleotide sequence ID" value="NZ_CP104562.2"/>
</dbReference>
<proteinExistence type="predicted"/>